<name>A0A2J7QVG5_9NEOP</name>
<keyword evidence="7 9" id="KW-0131">Cell cycle</keyword>
<evidence type="ECO:0000256" key="6">
    <source>
        <dbReference type="ARBA" id="ARBA00023054"/>
    </source>
</evidence>
<comment type="similarity">
    <text evidence="2 9">Belongs to the SPC25 family.</text>
</comment>
<gene>
    <name evidence="12" type="ORF">B7P43_G00328</name>
</gene>
<evidence type="ECO:0000313" key="12">
    <source>
        <dbReference type="EMBL" id="PNF32577.1"/>
    </source>
</evidence>
<evidence type="ECO:0000256" key="8">
    <source>
        <dbReference type="ARBA" id="ARBA00023328"/>
    </source>
</evidence>
<keyword evidence="5 9" id="KW-0498">Mitosis</keyword>
<dbReference type="GO" id="GO:0007059">
    <property type="term" value="P:chromosome segregation"/>
    <property type="evidence" value="ECO:0007669"/>
    <property type="project" value="InterPro"/>
</dbReference>
<dbReference type="InterPro" id="IPR013255">
    <property type="entry name" value="Spc25_C"/>
</dbReference>
<evidence type="ECO:0000256" key="1">
    <source>
        <dbReference type="ARBA" id="ARBA00004584"/>
    </source>
</evidence>
<evidence type="ECO:0000256" key="2">
    <source>
        <dbReference type="ARBA" id="ARBA00006379"/>
    </source>
</evidence>
<evidence type="ECO:0000256" key="3">
    <source>
        <dbReference type="ARBA" id="ARBA00022454"/>
    </source>
</evidence>
<comment type="function">
    <text evidence="9">Acts as a component of the essential kinetochore-associated NDC80 complex, which is required for chromosome segregation and spindle checkpoint activity.</text>
</comment>
<proteinExistence type="inferred from homology"/>
<keyword evidence="9" id="KW-0995">Kinetochore</keyword>
<evidence type="ECO:0000256" key="4">
    <source>
        <dbReference type="ARBA" id="ARBA00022618"/>
    </source>
</evidence>
<evidence type="ECO:0000259" key="11">
    <source>
        <dbReference type="Pfam" id="PF08234"/>
    </source>
</evidence>
<dbReference type="AlphaFoldDB" id="A0A2J7QVG5"/>
<dbReference type="OrthoDB" id="10370952at2759"/>
<keyword evidence="9" id="KW-0539">Nucleus</keyword>
<dbReference type="InParanoid" id="A0A2J7QVG5"/>
<feature type="domain" description="Chromosome segregation protein Spc25 C-terminal" evidence="11">
    <location>
        <begin position="156"/>
        <end position="221"/>
    </location>
</feature>
<evidence type="ECO:0000256" key="10">
    <source>
        <dbReference type="SAM" id="Coils"/>
    </source>
</evidence>
<comment type="caution">
    <text evidence="12">The sequence shown here is derived from an EMBL/GenBank/DDBJ whole genome shotgun (WGS) entry which is preliminary data.</text>
</comment>
<feature type="coiled-coil region" evidence="10">
    <location>
        <begin position="108"/>
        <end position="135"/>
    </location>
</feature>
<keyword evidence="13" id="KW-1185">Reference proteome</keyword>
<evidence type="ECO:0000256" key="5">
    <source>
        <dbReference type="ARBA" id="ARBA00022776"/>
    </source>
</evidence>
<keyword evidence="8 9" id="KW-0137">Centromere</keyword>
<keyword evidence="3 9" id="KW-0158">Chromosome</keyword>
<dbReference type="Pfam" id="PF08234">
    <property type="entry name" value="Spindle_Spc25"/>
    <property type="match status" value="1"/>
</dbReference>
<comment type="subunit">
    <text evidence="9">Component of the NDC80 complex.</text>
</comment>
<dbReference type="Proteomes" id="UP000235965">
    <property type="component" value="Unassembled WGS sequence"/>
</dbReference>
<evidence type="ECO:0000256" key="9">
    <source>
        <dbReference type="RuleBase" id="RU367150"/>
    </source>
</evidence>
<dbReference type="EMBL" id="NEVH01010475">
    <property type="protein sequence ID" value="PNF32577.1"/>
    <property type="molecule type" value="Genomic_DNA"/>
</dbReference>
<reference evidence="12 13" key="1">
    <citation type="submission" date="2017-12" db="EMBL/GenBank/DDBJ databases">
        <title>Hemimetabolous genomes reveal molecular basis of termite eusociality.</title>
        <authorList>
            <person name="Harrison M.C."/>
            <person name="Jongepier E."/>
            <person name="Robertson H.M."/>
            <person name="Arning N."/>
            <person name="Bitard-Feildel T."/>
            <person name="Chao H."/>
            <person name="Childers C.P."/>
            <person name="Dinh H."/>
            <person name="Doddapaneni H."/>
            <person name="Dugan S."/>
            <person name="Gowin J."/>
            <person name="Greiner C."/>
            <person name="Han Y."/>
            <person name="Hu H."/>
            <person name="Hughes D.S.T."/>
            <person name="Huylmans A.-K."/>
            <person name="Kemena C."/>
            <person name="Kremer L.P.M."/>
            <person name="Lee S.L."/>
            <person name="Lopez-Ezquerra A."/>
            <person name="Mallet L."/>
            <person name="Monroy-Kuhn J.M."/>
            <person name="Moser A."/>
            <person name="Murali S.C."/>
            <person name="Muzny D.M."/>
            <person name="Otani S."/>
            <person name="Piulachs M.-D."/>
            <person name="Poelchau M."/>
            <person name="Qu J."/>
            <person name="Schaub F."/>
            <person name="Wada-Katsumata A."/>
            <person name="Worley K.C."/>
            <person name="Xie Q."/>
            <person name="Ylla G."/>
            <person name="Poulsen M."/>
            <person name="Gibbs R.A."/>
            <person name="Schal C."/>
            <person name="Richards S."/>
            <person name="Belles X."/>
            <person name="Korb J."/>
            <person name="Bornberg-Bauer E."/>
        </authorList>
    </citation>
    <scope>NUCLEOTIDE SEQUENCE [LARGE SCALE GENOMIC DNA]</scope>
    <source>
        <tissue evidence="12">Whole body</tissue>
    </source>
</reference>
<evidence type="ECO:0000313" key="13">
    <source>
        <dbReference type="Proteomes" id="UP000235965"/>
    </source>
</evidence>
<comment type="subcellular location">
    <subcellularLocation>
        <location evidence="1">Chromosome</location>
        <location evidence="1">Centromere</location>
    </subcellularLocation>
    <subcellularLocation>
        <location evidence="9">Nucleus</location>
    </subcellularLocation>
    <subcellularLocation>
        <location evidence="9">Chromosome</location>
        <location evidence="9">Centromere</location>
        <location evidence="9">Kinetochore</location>
    </subcellularLocation>
</comment>
<dbReference type="Gene3D" id="3.30.457.50">
    <property type="entry name" value="Chromosome segregation protein Spc25"/>
    <property type="match status" value="1"/>
</dbReference>
<accession>A0A2J7QVG5</accession>
<evidence type="ECO:0000256" key="7">
    <source>
        <dbReference type="ARBA" id="ARBA00023306"/>
    </source>
</evidence>
<keyword evidence="6 10" id="KW-0175">Coiled coil</keyword>
<dbReference type="GO" id="GO:0031262">
    <property type="term" value="C:Ndc80 complex"/>
    <property type="evidence" value="ECO:0007669"/>
    <property type="project" value="InterPro"/>
</dbReference>
<keyword evidence="4 9" id="KW-0132">Cell division</keyword>
<dbReference type="GO" id="GO:0051301">
    <property type="term" value="P:cell division"/>
    <property type="evidence" value="ECO:0007669"/>
    <property type="project" value="UniProtKB-UniRule"/>
</dbReference>
<sequence length="241" mass="28159">MDISCYVNVPLVLQRKDNTLQTRRKQWERILINSSRYIEEVIRMQQLTVAKIKELQATSRMLSQECNKVEVNIYTLKSKELANKEEIPSLESTILELRKEIAVETEGQQDLLVKKSKAEAEKEQFQKELVKKHEIFLKAMAYYKKKLNIRLRFDENEVILVHFLNISAPGCQMCSLKLSNSDGRWSLLEMEPVLPCEKDLAEKLETTQDTQGFISHVRKLFIQMSSRKKKHATEKKVSKKS</sequence>
<protein>
    <recommendedName>
        <fullName evidence="9">Kinetochore protein SPC25</fullName>
    </recommendedName>
</protein>
<dbReference type="GO" id="GO:0005634">
    <property type="term" value="C:nucleus"/>
    <property type="evidence" value="ECO:0007669"/>
    <property type="project" value="UniProtKB-SubCell"/>
</dbReference>
<organism evidence="12 13">
    <name type="scientific">Cryptotermes secundus</name>
    <dbReference type="NCBI Taxonomy" id="105785"/>
    <lineage>
        <taxon>Eukaryota</taxon>
        <taxon>Metazoa</taxon>
        <taxon>Ecdysozoa</taxon>
        <taxon>Arthropoda</taxon>
        <taxon>Hexapoda</taxon>
        <taxon>Insecta</taxon>
        <taxon>Pterygota</taxon>
        <taxon>Neoptera</taxon>
        <taxon>Polyneoptera</taxon>
        <taxon>Dictyoptera</taxon>
        <taxon>Blattodea</taxon>
        <taxon>Blattoidea</taxon>
        <taxon>Termitoidae</taxon>
        <taxon>Kalotermitidae</taxon>
        <taxon>Cryptotermitinae</taxon>
        <taxon>Cryptotermes</taxon>
    </lineage>
</organism>